<dbReference type="Pfam" id="PF04749">
    <property type="entry name" value="PLAC8"/>
    <property type="match status" value="1"/>
</dbReference>
<dbReference type="EMBL" id="ABEU02000012">
    <property type="protein sequence ID" value="PNR44320.1"/>
    <property type="molecule type" value="Genomic_DNA"/>
</dbReference>
<gene>
    <name evidence="1" type="ORF">PHYPA_016704</name>
</gene>
<organism evidence="1">
    <name type="scientific">Physcomitrium patens</name>
    <name type="common">Spreading-leaved earth moss</name>
    <name type="synonym">Physcomitrella patens</name>
    <dbReference type="NCBI Taxonomy" id="3218"/>
    <lineage>
        <taxon>Eukaryota</taxon>
        <taxon>Viridiplantae</taxon>
        <taxon>Streptophyta</taxon>
        <taxon>Embryophyta</taxon>
        <taxon>Bryophyta</taxon>
        <taxon>Bryophytina</taxon>
        <taxon>Bryopsida</taxon>
        <taxon>Funariidae</taxon>
        <taxon>Funariales</taxon>
        <taxon>Funariaceae</taxon>
        <taxon>Physcomitrium</taxon>
    </lineage>
</organism>
<dbReference type="Gramene" id="Pp3c12_24580V3.1">
    <property type="protein sequence ID" value="Pp3c12_24580V3.1"/>
    <property type="gene ID" value="Pp3c12_24580"/>
</dbReference>
<name>A0A2K1JS16_PHYPA</name>
<dbReference type="PANTHER" id="PTHR15907">
    <property type="entry name" value="DUF614 FAMILY PROTEIN-RELATED"/>
    <property type="match status" value="1"/>
</dbReference>
<reference evidence="1 3" key="1">
    <citation type="journal article" date="2008" name="Science">
        <title>The Physcomitrella genome reveals evolutionary insights into the conquest of land by plants.</title>
        <authorList>
            <person name="Rensing S."/>
            <person name="Lang D."/>
            <person name="Zimmer A."/>
            <person name="Terry A."/>
            <person name="Salamov A."/>
            <person name="Shapiro H."/>
            <person name="Nishiyama T."/>
            <person name="Perroud P.-F."/>
            <person name="Lindquist E."/>
            <person name="Kamisugi Y."/>
            <person name="Tanahashi T."/>
            <person name="Sakakibara K."/>
            <person name="Fujita T."/>
            <person name="Oishi K."/>
            <person name="Shin-I T."/>
            <person name="Kuroki Y."/>
            <person name="Toyoda A."/>
            <person name="Suzuki Y."/>
            <person name="Hashimoto A."/>
            <person name="Yamaguchi K."/>
            <person name="Sugano A."/>
            <person name="Kohara Y."/>
            <person name="Fujiyama A."/>
            <person name="Anterola A."/>
            <person name="Aoki S."/>
            <person name="Ashton N."/>
            <person name="Barbazuk W.B."/>
            <person name="Barker E."/>
            <person name="Bennetzen J."/>
            <person name="Bezanilla M."/>
            <person name="Blankenship R."/>
            <person name="Cho S.H."/>
            <person name="Dutcher S."/>
            <person name="Estelle M."/>
            <person name="Fawcett J.A."/>
            <person name="Gundlach H."/>
            <person name="Hanada K."/>
            <person name="Heyl A."/>
            <person name="Hicks K.A."/>
            <person name="Hugh J."/>
            <person name="Lohr M."/>
            <person name="Mayer K."/>
            <person name="Melkozernov A."/>
            <person name="Murata T."/>
            <person name="Nelson D."/>
            <person name="Pils B."/>
            <person name="Prigge M."/>
            <person name="Reiss B."/>
            <person name="Renner T."/>
            <person name="Rombauts S."/>
            <person name="Rushton P."/>
            <person name="Sanderfoot A."/>
            <person name="Schween G."/>
            <person name="Shiu S.-H."/>
            <person name="Stueber K."/>
            <person name="Theodoulou F.L."/>
            <person name="Tu H."/>
            <person name="Van de Peer Y."/>
            <person name="Verrier P.J."/>
            <person name="Waters E."/>
            <person name="Wood A."/>
            <person name="Yang L."/>
            <person name="Cove D."/>
            <person name="Cuming A."/>
            <person name="Hasebe M."/>
            <person name="Lucas S."/>
            <person name="Mishler D.B."/>
            <person name="Reski R."/>
            <person name="Grigoriev I."/>
            <person name="Quatrano R.S."/>
            <person name="Boore J.L."/>
        </authorList>
    </citation>
    <scope>NUCLEOTIDE SEQUENCE [LARGE SCALE GENOMIC DNA]</scope>
    <source>
        <strain evidence="2 3">cv. Gransden 2004</strain>
    </source>
</reference>
<dbReference type="Gramene" id="Pp3c12_24570V3.1">
    <property type="protein sequence ID" value="Pp3c12_24570V3.1"/>
    <property type="gene ID" value="Pp3c12_24570"/>
</dbReference>
<keyword evidence="3" id="KW-1185">Reference proteome</keyword>
<protein>
    <submittedName>
        <fullName evidence="1 2">Uncharacterized protein</fullName>
    </submittedName>
</protein>
<dbReference type="NCBIfam" id="TIGR01571">
    <property type="entry name" value="A_thal_Cys_rich"/>
    <property type="match status" value="1"/>
</dbReference>
<proteinExistence type="predicted"/>
<dbReference type="PaxDb" id="3218-PP1S372_61V6.1"/>
<dbReference type="EnsemblPlants" id="Pp3c12_24570V3.1">
    <property type="protein sequence ID" value="Pp3c12_24570V3.1"/>
    <property type="gene ID" value="Pp3c12_24570"/>
</dbReference>
<accession>A0A2K1JS16</accession>
<dbReference type="Proteomes" id="UP000006727">
    <property type="component" value="Chromosome 12"/>
</dbReference>
<evidence type="ECO:0000313" key="2">
    <source>
        <dbReference type="EnsemblPlants" id="Pp3c12_24570V3.1"/>
    </source>
</evidence>
<dbReference type="InterPro" id="IPR006461">
    <property type="entry name" value="PLAC_motif_containing"/>
</dbReference>
<evidence type="ECO:0000313" key="1">
    <source>
        <dbReference type="EMBL" id="PNR44320.1"/>
    </source>
</evidence>
<reference evidence="2" key="3">
    <citation type="submission" date="2020-12" db="UniProtKB">
        <authorList>
            <consortium name="EnsemblPlants"/>
        </authorList>
    </citation>
    <scope>IDENTIFICATION</scope>
</reference>
<dbReference type="AlphaFoldDB" id="A0A2K1JS16"/>
<sequence length="326" mass="36348">MSDSASSDVSKGNADAAQKSRLAVGPALVSFPPKPWSSGIFACCQDIGSCFRTLFCPAATFGTLANAIDNTPGSKDSCCTYLAMQFCLSSATLSSKYRGRIREKYNLLEEPLSDYATHCLLGPCALCQEYRELKYNNVDLGICPPARLMLITYFYVLVNLVYIEFSLGVVSRAKEKENDDEKKLENLSKLKMDPLFGLRRNPEALQNLLTAALLRHNTSLEESELLLRARHEKLSLGSFKVQPVSQAENKTSDGMNAPLLLCELWRLLARRSLNMNGKLFESYSKETHRLLDISTVARNVKKKNVRFFGPSRSGVSQPKKFVTQYA</sequence>
<reference evidence="1 3" key="2">
    <citation type="journal article" date="2018" name="Plant J.">
        <title>The Physcomitrella patens chromosome-scale assembly reveals moss genome structure and evolution.</title>
        <authorList>
            <person name="Lang D."/>
            <person name="Ullrich K.K."/>
            <person name="Murat F."/>
            <person name="Fuchs J."/>
            <person name="Jenkins J."/>
            <person name="Haas F.B."/>
            <person name="Piednoel M."/>
            <person name="Gundlach H."/>
            <person name="Van Bel M."/>
            <person name="Meyberg R."/>
            <person name="Vives C."/>
            <person name="Morata J."/>
            <person name="Symeonidi A."/>
            <person name="Hiss M."/>
            <person name="Muchero W."/>
            <person name="Kamisugi Y."/>
            <person name="Saleh O."/>
            <person name="Blanc G."/>
            <person name="Decker E.L."/>
            <person name="van Gessel N."/>
            <person name="Grimwood J."/>
            <person name="Hayes R.D."/>
            <person name="Graham S.W."/>
            <person name="Gunter L.E."/>
            <person name="McDaniel S.F."/>
            <person name="Hoernstein S.N.W."/>
            <person name="Larsson A."/>
            <person name="Li F.W."/>
            <person name="Perroud P.F."/>
            <person name="Phillips J."/>
            <person name="Ranjan P."/>
            <person name="Rokshar D.S."/>
            <person name="Rothfels C.J."/>
            <person name="Schneider L."/>
            <person name="Shu S."/>
            <person name="Stevenson D.W."/>
            <person name="Thummler F."/>
            <person name="Tillich M."/>
            <person name="Villarreal Aguilar J.C."/>
            <person name="Widiez T."/>
            <person name="Wong G.K."/>
            <person name="Wymore A."/>
            <person name="Zhang Y."/>
            <person name="Zimmer A.D."/>
            <person name="Quatrano R.S."/>
            <person name="Mayer K.F.X."/>
            <person name="Goodstein D."/>
            <person name="Casacuberta J.M."/>
            <person name="Vandepoele K."/>
            <person name="Reski R."/>
            <person name="Cuming A.C."/>
            <person name="Tuskan G.A."/>
            <person name="Maumus F."/>
            <person name="Salse J."/>
            <person name="Schmutz J."/>
            <person name="Rensing S.A."/>
        </authorList>
    </citation>
    <scope>NUCLEOTIDE SEQUENCE [LARGE SCALE GENOMIC DNA]</scope>
    <source>
        <strain evidence="2 3">cv. Gransden 2004</strain>
    </source>
</reference>
<dbReference type="InParanoid" id="A0A2K1JS16"/>
<dbReference type="EnsemblPlants" id="Pp3c12_24580V3.1">
    <property type="protein sequence ID" value="Pp3c12_24580V3.1"/>
    <property type="gene ID" value="Pp3c12_24580"/>
</dbReference>
<evidence type="ECO:0000313" key="3">
    <source>
        <dbReference type="Proteomes" id="UP000006727"/>
    </source>
</evidence>